<dbReference type="Pfam" id="PF15978">
    <property type="entry name" value="TnsD"/>
    <property type="match status" value="1"/>
</dbReference>
<protein>
    <submittedName>
        <fullName evidence="3">Uncharacterized protein</fullName>
    </submittedName>
</protein>
<dbReference type="InterPro" id="IPR009492">
    <property type="entry name" value="TniQ"/>
</dbReference>
<evidence type="ECO:0000313" key="4">
    <source>
        <dbReference type="Proteomes" id="UP000003081"/>
    </source>
</evidence>
<dbReference type="Pfam" id="PF06527">
    <property type="entry name" value="TniQ"/>
    <property type="match status" value="1"/>
</dbReference>
<dbReference type="AlphaFoldDB" id="C4IEV3"/>
<feature type="domain" description="TniQ" evidence="1">
    <location>
        <begin position="4"/>
        <end position="159"/>
    </location>
</feature>
<keyword evidence="4" id="KW-1185">Reference proteome</keyword>
<accession>C4IEV3</accession>
<name>C4IEV3_CLOBU</name>
<feature type="domain" description="Transposon Tn7 transposition protein TnsD C-terminal" evidence="2">
    <location>
        <begin position="202"/>
        <end position="560"/>
    </location>
</feature>
<evidence type="ECO:0000259" key="1">
    <source>
        <dbReference type="Pfam" id="PF06527"/>
    </source>
</evidence>
<reference evidence="3 4" key="1">
    <citation type="submission" date="2009-08" db="EMBL/GenBank/DDBJ databases">
        <authorList>
            <person name="Shrivastava S."/>
            <person name="Brinkac L.B."/>
            <person name="Brown J.L."/>
            <person name="Bruce D.B."/>
            <person name="Detter C."/>
            <person name="Green L.D."/>
            <person name="Munk C.A."/>
            <person name="Rogers Y.C."/>
            <person name="Tapia R."/>
            <person name="Sims D.R."/>
            <person name="Smith L.A."/>
            <person name="Smith T.J."/>
            <person name="Sutton G."/>
            <person name="Brettin T."/>
        </authorList>
    </citation>
    <scope>NUCLEOTIDE SEQUENCE [LARGE SCALE GENOMIC DNA]</scope>
    <source>
        <strain evidence="4">E4 str. BoNT E BL5262</strain>
    </source>
</reference>
<organism evidence="3 4">
    <name type="scientific">Clostridium butyricum E4 str. BoNT E BL5262</name>
    <dbReference type="NCBI Taxonomy" id="632245"/>
    <lineage>
        <taxon>Bacteria</taxon>
        <taxon>Bacillati</taxon>
        <taxon>Bacillota</taxon>
        <taxon>Clostridia</taxon>
        <taxon>Eubacteriales</taxon>
        <taxon>Clostridiaceae</taxon>
        <taxon>Clostridium</taxon>
    </lineage>
</organism>
<evidence type="ECO:0000259" key="2">
    <source>
        <dbReference type="Pfam" id="PF15978"/>
    </source>
</evidence>
<dbReference type="Proteomes" id="UP000003081">
    <property type="component" value="Unassembled WGS sequence"/>
</dbReference>
<dbReference type="EMBL" id="ACOM01000004">
    <property type="protein sequence ID" value="EEP55132.1"/>
    <property type="molecule type" value="Genomic_DNA"/>
</dbReference>
<dbReference type="HOGENOM" id="CLU_033785_1_0_9"/>
<dbReference type="InterPro" id="IPR032750">
    <property type="entry name" value="TnsD_C"/>
</dbReference>
<dbReference type="eggNOG" id="COG3677">
    <property type="taxonomic scope" value="Bacteria"/>
</dbReference>
<dbReference type="RefSeq" id="WP_003410862.1">
    <property type="nucleotide sequence ID" value="NZ_ACOM01000004.1"/>
</dbReference>
<gene>
    <name evidence="3" type="ORF">CLP_3929</name>
</gene>
<evidence type="ECO:0000313" key="3">
    <source>
        <dbReference type="EMBL" id="EEP55132.1"/>
    </source>
</evidence>
<sequence>MSLFFPEPYEDEILYSVISRYHYYVGNTNVKYTFKELFGNINKVPTIELGGNISDICRLINNPKYNEEHLIWNHTNLPFYYPFLNTSNQNEIIEMMKRKNAQGIYDKIGIIAGGICRKKDLYYCPECAKVDFNKFGEAYFHRIHQIPGVKVCPNHHCLLEKYMEGTYNKKRINFLRISLKDLKLTPKYEKDLELNNILIKVAESCQYILNNNIRTVNYNNIIQRYRKILKDKDFLTANNQVRQKKLILYLKKYYSNKIFNVFDSELNDKESCWIKIMLRNSREFVHPIRHILFILCIYNDIKSFIDFKYTNSKLIWPCLNKICRYYKKNIITDIIITSDYKTRKPVGTAKCPYCGFKYSRKVINGNVINKLGRVKDFGYLWNEKLVELLESKQYNVSNIARLMGCDYKTVVRYAGILGKKDFIDSKIKFTKNDNIINNKNYELQYSEDILKYKKYHPTGTRTCIRKALKKQYAWLYRNNKKWLFDNLPKINKNYINTINTRVNWNKRDKNILLKIRKTYVMIMKSDEKVRITKSMLGRTLGISALLDHYLDKMPKTKKYLLKINESVVQYQERRVKKICRNFFSKRITIRKWKVMRIAGLKNNCSSKVINIINDYINKQLKQRI</sequence>
<proteinExistence type="predicted"/>
<comment type="caution">
    <text evidence="3">The sequence shown here is derived from an EMBL/GenBank/DDBJ whole genome shotgun (WGS) entry which is preliminary data.</text>
</comment>